<evidence type="ECO:0000313" key="2">
    <source>
        <dbReference type="EMBL" id="OHT04972.1"/>
    </source>
</evidence>
<organism evidence="2 3">
    <name type="scientific">Tritrichomonas foetus</name>
    <dbReference type="NCBI Taxonomy" id="1144522"/>
    <lineage>
        <taxon>Eukaryota</taxon>
        <taxon>Metamonada</taxon>
        <taxon>Parabasalia</taxon>
        <taxon>Tritrichomonadida</taxon>
        <taxon>Tritrichomonadidae</taxon>
        <taxon>Tritrichomonas</taxon>
    </lineage>
</organism>
<protein>
    <submittedName>
        <fullName evidence="2">Amylosucrase</fullName>
    </submittedName>
</protein>
<dbReference type="PANTHER" id="PTHR10357:SF213">
    <property type="entry name" value="ALPHA AMYLASE CATALYTIC REGION"/>
    <property type="match status" value="1"/>
</dbReference>
<dbReference type="Pfam" id="PF00128">
    <property type="entry name" value="Alpha-amylase"/>
    <property type="match status" value="1"/>
</dbReference>
<dbReference type="SUPFAM" id="SSF51445">
    <property type="entry name" value="(Trans)glycosidases"/>
    <property type="match status" value="1"/>
</dbReference>
<feature type="domain" description="Glycosyl hydrolase family 13 catalytic" evidence="1">
    <location>
        <begin position="81"/>
        <end position="511"/>
    </location>
</feature>
<proteinExistence type="predicted"/>
<dbReference type="InterPro" id="IPR013780">
    <property type="entry name" value="Glyco_hydro_b"/>
</dbReference>
<dbReference type="InterPro" id="IPR045857">
    <property type="entry name" value="O16G_dom_2"/>
</dbReference>
<dbReference type="EMBL" id="MLAK01000774">
    <property type="protein sequence ID" value="OHT04972.1"/>
    <property type="molecule type" value="Genomic_DNA"/>
</dbReference>
<evidence type="ECO:0000313" key="3">
    <source>
        <dbReference type="Proteomes" id="UP000179807"/>
    </source>
</evidence>
<dbReference type="Gene3D" id="2.60.40.1180">
    <property type="entry name" value="Golgi alpha-mannosidase II"/>
    <property type="match status" value="1"/>
</dbReference>
<dbReference type="OrthoDB" id="204980at2759"/>
<dbReference type="SMART" id="SM00642">
    <property type="entry name" value="Aamy"/>
    <property type="match status" value="1"/>
</dbReference>
<dbReference type="Gene3D" id="3.90.400.10">
    <property type="entry name" value="Oligo-1,6-glucosidase, Domain 2"/>
    <property type="match status" value="1"/>
</dbReference>
<dbReference type="InterPro" id="IPR006047">
    <property type="entry name" value="GH13_cat_dom"/>
</dbReference>
<dbReference type="VEuPathDB" id="TrichDB:TRFO_27417"/>
<dbReference type="Gene3D" id="3.20.20.80">
    <property type="entry name" value="Glycosidases"/>
    <property type="match status" value="1"/>
</dbReference>
<dbReference type="PANTHER" id="PTHR10357">
    <property type="entry name" value="ALPHA-AMYLASE FAMILY MEMBER"/>
    <property type="match status" value="1"/>
</dbReference>
<sequence length="612" mass="72213">MHSNYNFKVYDDDTFQARYSERQNEIYMRFMGLYHNENKYEKLIDLMYQFYHKRNEKLHSLDIFRMEKSKWFHGNDMCAIHLYVEKFGGTLKGMEDQLDYLQRLKINILYLMPLLESPKGKSDGGFAVSDYRNIREDIGDINDLKHLIDVLHQRKMCLMMDIIFNHTSDEHKWAKKAKRGIKKYQDRYFFYDSWLIPNEFEETKRQIFPDTAPGNFTWIPECSKIVMTTFYPYQWDLNYKNPDVFNKMVKNILFLANLGVDILCLSSSVHIWKELGTDCYDLHEVHIICRLIRLITEIVCPGMILYTVYSEKENKEKYPEGQITDDTSRMAYIWGTVAMRDVGILSDFFKELYTTQNVFMNFLRNHDEIAWNWGFINLASYGINELSLFRYFNDYFSGRIIGSKSRGVLCYENLVTGEEHVAGTTASLSGLETAIEQQNPSEMRVNEAIKLIILLHALIISLPGVPMIFGGDEIGQLNDYSYISHDETKDDVRFLLRPKFDWEKAKLIDVEHSIQFQIFHGISKILQQKQTCSIFSSIMNFEIVEHEEKTVLVFKRSNDSNIILCIYNFYENPRKVNLHMQGPFKNMMSGEQINIVNEICIDSYGWLWLLKI</sequence>
<accession>A0A1J4K5H4</accession>
<dbReference type="Proteomes" id="UP000179807">
    <property type="component" value="Unassembled WGS sequence"/>
</dbReference>
<evidence type="ECO:0000259" key="1">
    <source>
        <dbReference type="SMART" id="SM00642"/>
    </source>
</evidence>
<dbReference type="InterPro" id="IPR017853">
    <property type="entry name" value="GH"/>
</dbReference>
<dbReference type="GO" id="GO:0005975">
    <property type="term" value="P:carbohydrate metabolic process"/>
    <property type="evidence" value="ECO:0007669"/>
    <property type="project" value="InterPro"/>
</dbReference>
<name>A0A1J4K5H4_9EUKA</name>
<dbReference type="RefSeq" id="XP_068358108.1">
    <property type="nucleotide sequence ID" value="XM_068505531.1"/>
</dbReference>
<gene>
    <name evidence="2" type="primary">ams</name>
    <name evidence="2" type="ORF">TRFO_27417</name>
</gene>
<keyword evidence="3" id="KW-1185">Reference proteome</keyword>
<dbReference type="GeneID" id="94840235"/>
<comment type="caution">
    <text evidence="2">The sequence shown here is derived from an EMBL/GenBank/DDBJ whole genome shotgun (WGS) entry which is preliminary data.</text>
</comment>
<dbReference type="Gene3D" id="1.10.1740.10">
    <property type="match status" value="1"/>
</dbReference>
<reference evidence="2" key="1">
    <citation type="submission" date="2016-10" db="EMBL/GenBank/DDBJ databases">
        <authorList>
            <person name="Benchimol M."/>
            <person name="Almeida L.G."/>
            <person name="Vasconcelos A.T."/>
            <person name="Perreira-Neves A."/>
            <person name="Rosa I.A."/>
            <person name="Tasca T."/>
            <person name="Bogo M.R."/>
            <person name="de Souza W."/>
        </authorList>
    </citation>
    <scope>NUCLEOTIDE SEQUENCE [LARGE SCALE GENOMIC DNA]</scope>
    <source>
        <strain evidence="2">K</strain>
    </source>
</reference>
<dbReference type="SUPFAM" id="SSF51011">
    <property type="entry name" value="Glycosyl hydrolase domain"/>
    <property type="match status" value="1"/>
</dbReference>
<dbReference type="AlphaFoldDB" id="A0A1J4K5H4"/>